<proteinExistence type="predicted"/>
<protein>
    <submittedName>
        <fullName evidence="1">Uncharacterized protein</fullName>
    </submittedName>
</protein>
<sequence>MEACRLLERCCALQHGHVVLIASHIYTSSNGFEEESWTWSPSTIPSLLLHFHYQHTRASREKRALGFTMEESSTWSGTPTLSERAAKPPLALSCLFNGEGFFPLDVLLPSATFQTPRNDGRSTQRVDILMLLWMRVDGPSAVPVSSLDGYFISVS</sequence>
<accession>A0A7S1UUU7</accession>
<organism evidence="1">
    <name type="scientific">Grammatophora oceanica</name>
    <dbReference type="NCBI Taxonomy" id="210454"/>
    <lineage>
        <taxon>Eukaryota</taxon>
        <taxon>Sar</taxon>
        <taxon>Stramenopiles</taxon>
        <taxon>Ochrophyta</taxon>
        <taxon>Bacillariophyta</taxon>
        <taxon>Fragilariophyceae</taxon>
        <taxon>Fragilariophycidae</taxon>
        <taxon>Rhabdonematales</taxon>
        <taxon>Grammatophoraceae</taxon>
        <taxon>Grammatophora</taxon>
    </lineage>
</organism>
<gene>
    <name evidence="1" type="ORF">GOCE00092_LOCUS8207</name>
</gene>
<dbReference type="AlphaFoldDB" id="A0A7S1UUU7"/>
<name>A0A7S1UUU7_9STRA</name>
<evidence type="ECO:0000313" key="1">
    <source>
        <dbReference type="EMBL" id="CAD9279298.1"/>
    </source>
</evidence>
<reference evidence="1" key="1">
    <citation type="submission" date="2021-01" db="EMBL/GenBank/DDBJ databases">
        <authorList>
            <person name="Corre E."/>
            <person name="Pelletier E."/>
            <person name="Niang G."/>
            <person name="Scheremetjew M."/>
            <person name="Finn R."/>
            <person name="Kale V."/>
            <person name="Holt S."/>
            <person name="Cochrane G."/>
            <person name="Meng A."/>
            <person name="Brown T."/>
            <person name="Cohen L."/>
        </authorList>
    </citation>
    <scope>NUCLEOTIDE SEQUENCE</scope>
    <source>
        <strain evidence="1">CCMP 410</strain>
    </source>
</reference>
<dbReference type="EMBL" id="HBGK01016222">
    <property type="protein sequence ID" value="CAD9279298.1"/>
    <property type="molecule type" value="Transcribed_RNA"/>
</dbReference>